<evidence type="ECO:0000313" key="2">
    <source>
        <dbReference type="EMBL" id="MDC8013080.1"/>
    </source>
</evidence>
<comment type="caution">
    <text evidence="2">The sequence shown here is derived from an EMBL/GenBank/DDBJ whole genome shotgun (WGS) entry which is preliminary data.</text>
</comment>
<evidence type="ECO:0000256" key="1">
    <source>
        <dbReference type="SAM" id="SignalP"/>
    </source>
</evidence>
<dbReference type="SUPFAM" id="SSF49464">
    <property type="entry name" value="Carboxypeptidase regulatory domain-like"/>
    <property type="match status" value="1"/>
</dbReference>
<feature type="signal peptide" evidence="1">
    <location>
        <begin position="1"/>
        <end position="20"/>
    </location>
</feature>
<dbReference type="SUPFAM" id="SSF49503">
    <property type="entry name" value="Cupredoxins"/>
    <property type="match status" value="1"/>
</dbReference>
<gene>
    <name evidence="2" type="ORF">OD750_011035</name>
</gene>
<dbReference type="InterPro" id="IPR008969">
    <property type="entry name" value="CarboxyPept-like_regulatory"/>
</dbReference>
<reference evidence="2" key="1">
    <citation type="submission" date="2023-02" db="EMBL/GenBank/DDBJ databases">
        <title>Tahibacter soli sp. nov. isolated from soil.</title>
        <authorList>
            <person name="Baek J.H."/>
            <person name="Lee J.K."/>
            <person name="Choi D.G."/>
            <person name="Jeon C.O."/>
        </authorList>
    </citation>
    <scope>NUCLEOTIDE SEQUENCE</scope>
    <source>
        <strain evidence="2">BL</strain>
    </source>
</reference>
<evidence type="ECO:0000313" key="3">
    <source>
        <dbReference type="Proteomes" id="UP001139971"/>
    </source>
</evidence>
<feature type="chain" id="PRO_5040854127" description="Plastocyanin" evidence="1">
    <location>
        <begin position="21"/>
        <end position="222"/>
    </location>
</feature>
<accession>A0A9X4BGP4</accession>
<sequence>MRARSVLLAVLVAAPCAAPAATIEGRIMLYSDGKPLRAEEAAEAVVYFRPSAPGPVSAAAKPYTMTTQRKQFVPRILPVTVGSTVEFPNQDPILHNAFSTSKDNAFDIGLYGQGEGKAQKFDHAGYVRVYCNVHHSMVGHILVLDTPHFAHPDAQGAFKLTGLPAGKGDLVVWFDRATPWHQEATPGQGGPVEVRLDLAQKKIPPHMNKFGKPYGRTPDGGY</sequence>
<name>A0A9X4BGP4_9GAMM</name>
<dbReference type="Proteomes" id="UP001139971">
    <property type="component" value="Unassembled WGS sequence"/>
</dbReference>
<organism evidence="2 3">
    <name type="scientific">Tahibacter soli</name>
    <dbReference type="NCBI Taxonomy" id="2983605"/>
    <lineage>
        <taxon>Bacteria</taxon>
        <taxon>Pseudomonadati</taxon>
        <taxon>Pseudomonadota</taxon>
        <taxon>Gammaproteobacteria</taxon>
        <taxon>Lysobacterales</taxon>
        <taxon>Rhodanobacteraceae</taxon>
        <taxon>Tahibacter</taxon>
    </lineage>
</organism>
<keyword evidence="1" id="KW-0732">Signal</keyword>
<dbReference type="Gene3D" id="2.60.40.420">
    <property type="entry name" value="Cupredoxins - blue copper proteins"/>
    <property type="match status" value="1"/>
</dbReference>
<keyword evidence="3" id="KW-1185">Reference proteome</keyword>
<dbReference type="EMBL" id="JAOVZO020000015">
    <property type="protein sequence ID" value="MDC8013080.1"/>
    <property type="molecule type" value="Genomic_DNA"/>
</dbReference>
<dbReference type="RefSeq" id="WP_263544767.1">
    <property type="nucleotide sequence ID" value="NZ_JAOVZO020000015.1"/>
</dbReference>
<proteinExistence type="predicted"/>
<evidence type="ECO:0008006" key="4">
    <source>
        <dbReference type="Google" id="ProtNLM"/>
    </source>
</evidence>
<protein>
    <recommendedName>
        <fullName evidence="4">Plastocyanin</fullName>
    </recommendedName>
</protein>
<dbReference type="InterPro" id="IPR008972">
    <property type="entry name" value="Cupredoxin"/>
</dbReference>
<dbReference type="AlphaFoldDB" id="A0A9X4BGP4"/>